<dbReference type="EMBL" id="AP010803">
    <property type="protein sequence ID" value="BAI95687.1"/>
    <property type="molecule type" value="Genomic_DNA"/>
</dbReference>
<keyword evidence="2" id="KW-1185">Reference proteome</keyword>
<reference evidence="1 2" key="1">
    <citation type="journal article" date="2010" name="J. Bacteriol.">
        <title>Complete genome sequence of the representative gamma-hexachlorocyclohexane-degrading bacterium Sphingobium japonicum UT26.</title>
        <authorList>
            <person name="Nagata Y."/>
            <person name="Ohtsubo Y."/>
            <person name="Endo R."/>
            <person name="Ichikawa N."/>
            <person name="Ankai A."/>
            <person name="Oguchi A."/>
            <person name="Fukui S."/>
            <person name="Fujita N."/>
            <person name="Tsuda M."/>
        </authorList>
    </citation>
    <scope>NUCLEOTIDE SEQUENCE [LARGE SCALE GENOMIC DNA]</scope>
    <source>
        <strain evidence="2">DSM 16413 / CCM 7287 / MTCC 6362 / UT26 / NBRC 101211 / UT26S</strain>
    </source>
</reference>
<proteinExistence type="predicted"/>
<dbReference type="KEGG" id="sjp:SJA_C1-08530"/>
<dbReference type="Proteomes" id="UP000007753">
    <property type="component" value="Chromosome 1"/>
</dbReference>
<name>D4YZA5_SPHIU</name>
<accession>D4YZA5</accession>
<protein>
    <submittedName>
        <fullName evidence="1">Uncharacterized protein</fullName>
    </submittedName>
</protein>
<dbReference type="HOGENOM" id="CLU_1884452_0_0_5"/>
<evidence type="ECO:0000313" key="1">
    <source>
        <dbReference type="EMBL" id="BAI95687.1"/>
    </source>
</evidence>
<dbReference type="AlphaFoldDB" id="D4YZA5"/>
<organism evidence="1 2">
    <name type="scientific">Sphingobium indicum (strain DSM 16413 / CCM 7287 / MTCC 6362 / UT26 / NBRC 101211 / UT26S)</name>
    <name type="common">Sphingobium japonicum</name>
    <dbReference type="NCBI Taxonomy" id="452662"/>
    <lineage>
        <taxon>Bacteria</taxon>
        <taxon>Pseudomonadati</taxon>
        <taxon>Pseudomonadota</taxon>
        <taxon>Alphaproteobacteria</taxon>
        <taxon>Sphingomonadales</taxon>
        <taxon>Sphingomonadaceae</taxon>
        <taxon>Sphingobium</taxon>
    </lineage>
</organism>
<evidence type="ECO:0000313" key="2">
    <source>
        <dbReference type="Proteomes" id="UP000007753"/>
    </source>
</evidence>
<sequence length="135" mass="14557">MSITINQANDFHTARGNTAWTGDDSIKQAAINKADDYILAYYAPFKSDVQTTDARYIAAYALLALEFLADAPTLKSSQTIKSKEVKSGGQSIKTEYQDADIDPSDDPYPLITAMLAPLRANSGGNTITFSTGVII</sequence>
<dbReference type="RefSeq" id="WP_013039342.1">
    <property type="nucleotide sequence ID" value="NC_014006.1"/>
</dbReference>
<gene>
    <name evidence="1" type="ordered locus">SJA_C1-08530</name>
</gene>
<dbReference type="STRING" id="452662.SJA_C1-08530"/>
<dbReference type="GeneID" id="29272514"/>